<keyword evidence="1" id="KW-1185">Reference proteome</keyword>
<dbReference type="Proteomes" id="UP000887569">
    <property type="component" value="Unplaced"/>
</dbReference>
<protein>
    <submittedName>
        <fullName evidence="2">Dynein heavy chain tail domain-containing protein</fullName>
    </submittedName>
</protein>
<reference evidence="2" key="1">
    <citation type="submission" date="2022-11" db="UniProtKB">
        <authorList>
            <consortium name="WormBaseParasite"/>
        </authorList>
    </citation>
    <scope>IDENTIFICATION</scope>
</reference>
<proteinExistence type="predicted"/>
<evidence type="ECO:0000313" key="1">
    <source>
        <dbReference type="Proteomes" id="UP000887569"/>
    </source>
</evidence>
<accession>A0A915B5B4</accession>
<name>A0A915B5B4_PARUN</name>
<sequence>VIRYELTSLNHKISTYPMRDYAEIFNAIVNSLQEPFTYKLIEIEEKCKEILKNNGYNEQQFRRLHEILIERNNEQIQPIIRQLEEILPIIREAATIARESVRVCAVFTAWSRELGDLIRTDGLNSEILMQYADELHIRFAERFLAKHWLPPSLTPLLRVSAIALRRRYEEKILQRSTCATNTDLTLLEMEKFEAELKTLRAFKAKQLSSFNSFILIFNNSSHYLRFSNILRYIDRRIDL</sequence>
<dbReference type="AlphaFoldDB" id="A0A915B5B4"/>
<evidence type="ECO:0000313" key="2">
    <source>
        <dbReference type="WBParaSite" id="PgR027_g052_t01"/>
    </source>
</evidence>
<dbReference type="WBParaSite" id="PgR027_g052_t01">
    <property type="protein sequence ID" value="PgR027_g052_t01"/>
    <property type="gene ID" value="PgR027_g052"/>
</dbReference>
<organism evidence="1 2">
    <name type="scientific">Parascaris univalens</name>
    <name type="common">Nematode worm</name>
    <dbReference type="NCBI Taxonomy" id="6257"/>
    <lineage>
        <taxon>Eukaryota</taxon>
        <taxon>Metazoa</taxon>
        <taxon>Ecdysozoa</taxon>
        <taxon>Nematoda</taxon>
        <taxon>Chromadorea</taxon>
        <taxon>Rhabditida</taxon>
        <taxon>Spirurina</taxon>
        <taxon>Ascaridomorpha</taxon>
        <taxon>Ascaridoidea</taxon>
        <taxon>Ascarididae</taxon>
        <taxon>Parascaris</taxon>
    </lineage>
</organism>